<dbReference type="PANTHER" id="PTHR45749:SF37">
    <property type="entry name" value="OS05G0311600 PROTEIN"/>
    <property type="match status" value="1"/>
</dbReference>
<evidence type="ECO:0000259" key="3">
    <source>
        <dbReference type="SMART" id="SM00597"/>
    </source>
</evidence>
<keyword evidence="2" id="KW-1133">Transmembrane helix</keyword>
<feature type="region of interest" description="Disordered" evidence="1">
    <location>
        <begin position="1"/>
        <end position="27"/>
    </location>
</feature>
<feature type="compositionally biased region" description="Polar residues" evidence="1">
    <location>
        <begin position="549"/>
        <end position="561"/>
    </location>
</feature>
<dbReference type="OrthoDB" id="7699621at2759"/>
<protein>
    <recommendedName>
        <fullName evidence="3">TTF-type domain-containing protein</fullName>
    </recommendedName>
</protein>
<feature type="compositionally biased region" description="Polar residues" evidence="1">
    <location>
        <begin position="578"/>
        <end position="587"/>
    </location>
</feature>
<dbReference type="InterPro" id="IPR008906">
    <property type="entry name" value="HATC_C_dom"/>
</dbReference>
<evidence type="ECO:0000256" key="1">
    <source>
        <dbReference type="SAM" id="MobiDB-lite"/>
    </source>
</evidence>
<reference evidence="4 5" key="1">
    <citation type="submission" date="2020-04" db="EMBL/GenBank/DDBJ databases">
        <authorList>
            <person name="Alioto T."/>
            <person name="Alioto T."/>
            <person name="Gomez Garrido J."/>
        </authorList>
    </citation>
    <scope>NUCLEOTIDE SEQUENCE [LARGE SCALE GENOMIC DNA]</scope>
</reference>
<gene>
    <name evidence="4" type="ORF">CLODIP_2_CD00266</name>
</gene>
<dbReference type="AlphaFoldDB" id="A0A8S1CY61"/>
<feature type="region of interest" description="Disordered" evidence="1">
    <location>
        <begin position="541"/>
        <end position="603"/>
    </location>
</feature>
<evidence type="ECO:0000313" key="5">
    <source>
        <dbReference type="Proteomes" id="UP000494165"/>
    </source>
</evidence>
<dbReference type="PANTHER" id="PTHR45749">
    <property type="match status" value="1"/>
</dbReference>
<proteinExistence type="predicted"/>
<comment type="caution">
    <text evidence="4">The sequence shown here is derived from an EMBL/GenBank/DDBJ whole genome shotgun (WGS) entry which is preliminary data.</text>
</comment>
<dbReference type="SUPFAM" id="SSF53098">
    <property type="entry name" value="Ribonuclease H-like"/>
    <property type="match status" value="1"/>
</dbReference>
<feature type="transmembrane region" description="Helical" evidence="2">
    <location>
        <begin position="882"/>
        <end position="905"/>
    </location>
</feature>
<dbReference type="GO" id="GO:0046983">
    <property type="term" value="F:protein dimerization activity"/>
    <property type="evidence" value="ECO:0007669"/>
    <property type="project" value="InterPro"/>
</dbReference>
<name>A0A8S1CY61_9INSE</name>
<dbReference type="Proteomes" id="UP000494165">
    <property type="component" value="Unassembled WGS sequence"/>
</dbReference>
<dbReference type="InterPro" id="IPR006580">
    <property type="entry name" value="Znf_TTF"/>
</dbReference>
<keyword evidence="5" id="KW-1185">Reference proteome</keyword>
<dbReference type="SMART" id="SM00597">
    <property type="entry name" value="ZnF_TTF"/>
    <property type="match status" value="1"/>
</dbReference>
<sequence>MSGVSGSGAPKAKSGAQKRKIRQEKDAQIASLTKISKFFSVAPGPSTDDKQPESDNITPIDEFESDALSVPALISSATVTNDESNANLNPSLGSGDDIDVNDEHILPQPLMNASWPTDKCNFTCPGTSLNAETKSFILSGPLCQPRGDFDQVNGFRFNPSLYRKVSPSATGIAVHRYWLQYSNKTNEAYCLPCWLFGPPIQENIAASSPWQTGFQSFKHTKQAVERHEASKNHIISTQCMKHFKSGQGIDKALAEEREEEEKFWRKVIKRVIDVVIHLATQNLPLRGHREALRSEEINATNRGNFIATIELLAKYDTVLNELLKTGKGKPKYLSKTVQNEVISCISAILKEQIGKEVQAAPYYSVIFDTTQDISKVDQGSLIFRYLDFKKDELGATVSFQICETFVGFVEVRDSSAASIFDLLVKELCGFGLTNFDKLRGMGFDGAAVMKGQYNGVQAKIKEKQPSAMYVHCLAHNLNLVVRAVVKTIKELFDFFHFVEELYAFFAKSLPRWQALDDKFHEKSIPNEGIDEAREIVTDDDEMELEEGCDSNSESGSAVEQISSPPPPTASSAGESEVPATQTESNETPLKEAGDTIEGPPPAGRRQRVALKKLCATRWEDHFQALDSLACSYPDVIFCLEYFSTEDHKADVRSRAQSLYNFFSKLESIAILCLEFEKLRILRKCSKTFQRKNIELSEAGELLKTALEEIKEIDLESVISKAKKLAEISGTKSTFSSKYSGAGAKRARKPPQHLSSFVLENSSKMHGGDGKTLEDQSQIAKQYFCEKVLMKDLEITEREIEQRFESLKELDEMFACLSPKLLMKMTTADISKCAENISIKHDEFDKETLEAEIHNCKAVYSSEMKELSSSHEFLKFLLSESGMVGAAFESLISALVLFLTLPVTVASAERSFSKLKLIKTYLRSTMLQERLSGLSLMSIERERTKNIDIDAVVDRFIREKKRRKF</sequence>
<keyword evidence="2" id="KW-0812">Transmembrane</keyword>
<evidence type="ECO:0000313" key="4">
    <source>
        <dbReference type="EMBL" id="CAB3370280.1"/>
    </source>
</evidence>
<accession>A0A8S1CY61</accession>
<dbReference type="InterPro" id="IPR025398">
    <property type="entry name" value="DUF4371"/>
</dbReference>
<dbReference type="EMBL" id="CADEPI010000051">
    <property type="protein sequence ID" value="CAB3370280.1"/>
    <property type="molecule type" value="Genomic_DNA"/>
</dbReference>
<organism evidence="4 5">
    <name type="scientific">Cloeon dipterum</name>
    <dbReference type="NCBI Taxonomy" id="197152"/>
    <lineage>
        <taxon>Eukaryota</taxon>
        <taxon>Metazoa</taxon>
        <taxon>Ecdysozoa</taxon>
        <taxon>Arthropoda</taxon>
        <taxon>Hexapoda</taxon>
        <taxon>Insecta</taxon>
        <taxon>Pterygota</taxon>
        <taxon>Palaeoptera</taxon>
        <taxon>Ephemeroptera</taxon>
        <taxon>Pisciforma</taxon>
        <taxon>Baetidae</taxon>
        <taxon>Cloeon</taxon>
    </lineage>
</organism>
<dbReference type="InterPro" id="IPR012337">
    <property type="entry name" value="RNaseH-like_sf"/>
</dbReference>
<keyword evidence="2" id="KW-0472">Membrane</keyword>
<feature type="domain" description="TTF-type" evidence="3">
    <location>
        <begin position="165"/>
        <end position="255"/>
    </location>
</feature>
<dbReference type="Pfam" id="PF14291">
    <property type="entry name" value="DUF4371"/>
    <property type="match status" value="1"/>
</dbReference>
<evidence type="ECO:0000256" key="2">
    <source>
        <dbReference type="SAM" id="Phobius"/>
    </source>
</evidence>
<dbReference type="Pfam" id="PF05699">
    <property type="entry name" value="Dimer_Tnp_hAT"/>
    <property type="match status" value="1"/>
</dbReference>